<evidence type="ECO:0000256" key="2">
    <source>
        <dbReference type="ARBA" id="ARBA00023043"/>
    </source>
</evidence>
<accession>A0A8H7N683</accession>
<evidence type="ECO:0000313" key="3">
    <source>
        <dbReference type="EMBL" id="KAF9749842.1"/>
    </source>
</evidence>
<keyword evidence="2" id="KW-0040">ANK repeat</keyword>
<gene>
    <name evidence="3" type="ORF">IM811_015869</name>
</gene>
<dbReference type="Gene3D" id="1.25.40.20">
    <property type="entry name" value="Ankyrin repeat-containing domain"/>
    <property type="match status" value="1"/>
</dbReference>
<evidence type="ECO:0000256" key="1">
    <source>
        <dbReference type="ARBA" id="ARBA00022737"/>
    </source>
</evidence>
<proteinExistence type="predicted"/>
<dbReference type="InterPro" id="IPR050745">
    <property type="entry name" value="Multifunctional_regulatory"/>
</dbReference>
<name>A0A8H7N683_BIOOC</name>
<keyword evidence="1" id="KW-0677">Repeat</keyword>
<organism evidence="3 4">
    <name type="scientific">Bionectria ochroleuca</name>
    <name type="common">Gliocladium roseum</name>
    <dbReference type="NCBI Taxonomy" id="29856"/>
    <lineage>
        <taxon>Eukaryota</taxon>
        <taxon>Fungi</taxon>
        <taxon>Dikarya</taxon>
        <taxon>Ascomycota</taxon>
        <taxon>Pezizomycotina</taxon>
        <taxon>Sordariomycetes</taxon>
        <taxon>Hypocreomycetidae</taxon>
        <taxon>Hypocreales</taxon>
        <taxon>Bionectriaceae</taxon>
        <taxon>Clonostachys</taxon>
    </lineage>
</organism>
<dbReference type="Proteomes" id="UP000616885">
    <property type="component" value="Unassembled WGS sequence"/>
</dbReference>
<evidence type="ECO:0000313" key="4">
    <source>
        <dbReference type="Proteomes" id="UP000616885"/>
    </source>
</evidence>
<dbReference type="PANTHER" id="PTHR24189">
    <property type="entry name" value="MYOTROPHIN"/>
    <property type="match status" value="1"/>
</dbReference>
<comment type="caution">
    <text evidence="3">The sequence shown here is derived from an EMBL/GenBank/DDBJ whole genome shotgun (WGS) entry which is preliminary data.</text>
</comment>
<evidence type="ECO:0008006" key="5">
    <source>
        <dbReference type="Google" id="ProtNLM"/>
    </source>
</evidence>
<dbReference type="Pfam" id="PF12796">
    <property type="entry name" value="Ank_2"/>
    <property type="match status" value="1"/>
</dbReference>
<protein>
    <recommendedName>
        <fullName evidence="5">F-box domain-containing protein</fullName>
    </recommendedName>
</protein>
<dbReference type="SMART" id="SM00248">
    <property type="entry name" value="ANK"/>
    <property type="match status" value="3"/>
</dbReference>
<dbReference type="InterPro" id="IPR002110">
    <property type="entry name" value="Ankyrin_rpt"/>
</dbReference>
<dbReference type="SUPFAM" id="SSF48403">
    <property type="entry name" value="Ankyrin repeat"/>
    <property type="match status" value="1"/>
</dbReference>
<reference evidence="3" key="1">
    <citation type="submission" date="2020-10" db="EMBL/GenBank/DDBJ databases">
        <title>High-Quality Genome Resource of Clonostachys rosea strain S41 by Oxford Nanopore Long-Read Sequencing.</title>
        <authorList>
            <person name="Wang H."/>
        </authorList>
    </citation>
    <scope>NUCLEOTIDE SEQUENCE</scope>
    <source>
        <strain evidence="3">S41</strain>
    </source>
</reference>
<dbReference type="PANTHER" id="PTHR24189:SF50">
    <property type="entry name" value="ANKYRIN REPEAT AND SOCS BOX PROTEIN 2"/>
    <property type="match status" value="1"/>
</dbReference>
<dbReference type="AlphaFoldDB" id="A0A8H7N683"/>
<sequence length="213" mass="24002">MPLLNLPNELIESIITLLWEEADLNAVVCTNKELYSMFNSYLYSHNIRRCELYELPYSRYALVWIAQNEGLLAAFEMALDAKKQSSSEAAMHLGQKAFEQAVFNGRADLIKLLLSQDDCSGVHPNSVNEAVIRGHKEVVRVLVTSGVFDLNWPGRYQRTPLFQAICHGHVEIVRILVAAVNINQQMWIAALTKAAENRDHEIVQLLLVAKAAK</sequence>
<dbReference type="InterPro" id="IPR036770">
    <property type="entry name" value="Ankyrin_rpt-contain_sf"/>
</dbReference>
<dbReference type="EMBL" id="JADCTT010000007">
    <property type="protein sequence ID" value="KAF9749842.1"/>
    <property type="molecule type" value="Genomic_DNA"/>
</dbReference>